<organism evidence="2 3">
    <name type="scientific">Allokutzneria multivorans</name>
    <dbReference type="NCBI Taxonomy" id="1142134"/>
    <lineage>
        <taxon>Bacteria</taxon>
        <taxon>Bacillati</taxon>
        <taxon>Actinomycetota</taxon>
        <taxon>Actinomycetes</taxon>
        <taxon>Pseudonocardiales</taxon>
        <taxon>Pseudonocardiaceae</taxon>
        <taxon>Allokutzneria</taxon>
    </lineage>
</organism>
<name>A0ABP7RA79_9PSEU</name>
<protein>
    <submittedName>
        <fullName evidence="2">Uncharacterized protein</fullName>
    </submittedName>
</protein>
<accession>A0ABP7RA79</accession>
<evidence type="ECO:0000256" key="1">
    <source>
        <dbReference type="SAM" id="SignalP"/>
    </source>
</evidence>
<gene>
    <name evidence="2" type="ORF">GCM10022247_12670</name>
</gene>
<dbReference type="Proteomes" id="UP001501747">
    <property type="component" value="Unassembled WGS sequence"/>
</dbReference>
<sequence>MRKQATVLGLTTAIALTAPATASATAGFTGCVEHTNGTVCARVNAATVDVRYQKTGGSTASTTFGYRYGSVYYTGPSATVAKGTTVTKTMPLTKKPGTYLQGIVASTGTEISHGLKTEHIRT</sequence>
<comment type="caution">
    <text evidence="2">The sequence shown here is derived from an EMBL/GenBank/DDBJ whole genome shotgun (WGS) entry which is preliminary data.</text>
</comment>
<keyword evidence="3" id="KW-1185">Reference proteome</keyword>
<keyword evidence="1" id="KW-0732">Signal</keyword>
<evidence type="ECO:0000313" key="3">
    <source>
        <dbReference type="Proteomes" id="UP001501747"/>
    </source>
</evidence>
<proteinExistence type="predicted"/>
<dbReference type="EMBL" id="BAABAL010000005">
    <property type="protein sequence ID" value="GAA3994415.1"/>
    <property type="molecule type" value="Genomic_DNA"/>
</dbReference>
<evidence type="ECO:0000313" key="2">
    <source>
        <dbReference type="EMBL" id="GAA3994415.1"/>
    </source>
</evidence>
<dbReference type="RefSeq" id="WP_344871574.1">
    <property type="nucleotide sequence ID" value="NZ_BAABAL010000005.1"/>
</dbReference>
<feature type="chain" id="PRO_5046262470" evidence="1">
    <location>
        <begin position="23"/>
        <end position="122"/>
    </location>
</feature>
<reference evidence="3" key="1">
    <citation type="journal article" date="2019" name="Int. J. Syst. Evol. Microbiol.">
        <title>The Global Catalogue of Microorganisms (GCM) 10K type strain sequencing project: providing services to taxonomists for standard genome sequencing and annotation.</title>
        <authorList>
            <consortium name="The Broad Institute Genomics Platform"/>
            <consortium name="The Broad Institute Genome Sequencing Center for Infectious Disease"/>
            <person name="Wu L."/>
            <person name="Ma J."/>
        </authorList>
    </citation>
    <scope>NUCLEOTIDE SEQUENCE [LARGE SCALE GENOMIC DNA]</scope>
    <source>
        <strain evidence="3">JCM 17342</strain>
    </source>
</reference>
<dbReference type="PROSITE" id="PS51257">
    <property type="entry name" value="PROKAR_LIPOPROTEIN"/>
    <property type="match status" value="1"/>
</dbReference>
<feature type="signal peptide" evidence="1">
    <location>
        <begin position="1"/>
        <end position="22"/>
    </location>
</feature>